<dbReference type="Pfam" id="PF12937">
    <property type="entry name" value="F-box-like"/>
    <property type="match status" value="1"/>
</dbReference>
<reference evidence="3" key="1">
    <citation type="submission" date="2020-05" db="EMBL/GenBank/DDBJ databases">
        <title>WGS assembly of Panicum virgatum.</title>
        <authorList>
            <person name="Lovell J.T."/>
            <person name="Jenkins J."/>
            <person name="Shu S."/>
            <person name="Juenger T.E."/>
            <person name="Schmutz J."/>
        </authorList>
    </citation>
    <scope>NUCLEOTIDE SEQUENCE</scope>
    <source>
        <strain evidence="3">AP13</strain>
    </source>
</reference>
<dbReference type="SMART" id="SM00256">
    <property type="entry name" value="FBOX"/>
    <property type="match status" value="1"/>
</dbReference>
<feature type="region of interest" description="Disordered" evidence="1">
    <location>
        <begin position="309"/>
        <end position="350"/>
    </location>
</feature>
<evidence type="ECO:0000259" key="2">
    <source>
        <dbReference type="PROSITE" id="PS50181"/>
    </source>
</evidence>
<evidence type="ECO:0000313" key="3">
    <source>
        <dbReference type="EMBL" id="KAG2549959.1"/>
    </source>
</evidence>
<organism evidence="3 4">
    <name type="scientific">Panicum virgatum</name>
    <name type="common">Blackwell switchgrass</name>
    <dbReference type="NCBI Taxonomy" id="38727"/>
    <lineage>
        <taxon>Eukaryota</taxon>
        <taxon>Viridiplantae</taxon>
        <taxon>Streptophyta</taxon>
        <taxon>Embryophyta</taxon>
        <taxon>Tracheophyta</taxon>
        <taxon>Spermatophyta</taxon>
        <taxon>Magnoliopsida</taxon>
        <taxon>Liliopsida</taxon>
        <taxon>Poales</taxon>
        <taxon>Poaceae</taxon>
        <taxon>PACMAD clade</taxon>
        <taxon>Panicoideae</taxon>
        <taxon>Panicodae</taxon>
        <taxon>Paniceae</taxon>
        <taxon>Panicinae</taxon>
        <taxon>Panicum</taxon>
        <taxon>Panicum sect. Hiantes</taxon>
    </lineage>
</organism>
<dbReference type="PANTHER" id="PTHR34791:SF4">
    <property type="entry name" value="F-BOX DOMAIN CONTAINING PROTEIN"/>
    <property type="match status" value="1"/>
</dbReference>
<name>A0A8T0NNV2_PANVG</name>
<feature type="domain" description="F-box" evidence="2">
    <location>
        <begin position="149"/>
        <end position="198"/>
    </location>
</feature>
<dbReference type="SUPFAM" id="SSF81383">
    <property type="entry name" value="F-box domain"/>
    <property type="match status" value="1"/>
</dbReference>
<comment type="caution">
    <text evidence="3">The sequence shown here is derived from an EMBL/GenBank/DDBJ whole genome shotgun (WGS) entry which is preliminary data.</text>
</comment>
<accession>A0A8T0NNV2</accession>
<evidence type="ECO:0000256" key="1">
    <source>
        <dbReference type="SAM" id="MobiDB-lite"/>
    </source>
</evidence>
<proteinExistence type="predicted"/>
<evidence type="ECO:0000313" key="4">
    <source>
        <dbReference type="Proteomes" id="UP000823388"/>
    </source>
</evidence>
<dbReference type="InterPro" id="IPR001810">
    <property type="entry name" value="F-box_dom"/>
</dbReference>
<dbReference type="PANTHER" id="PTHR34791">
    <property type="entry name" value="OS02G0272100 PROTEIN"/>
    <property type="match status" value="1"/>
</dbReference>
<dbReference type="Proteomes" id="UP000823388">
    <property type="component" value="Chromosome 9K"/>
</dbReference>
<dbReference type="PROSITE" id="PS50181">
    <property type="entry name" value="FBOX"/>
    <property type="match status" value="1"/>
</dbReference>
<feature type="compositionally biased region" description="Polar residues" evidence="1">
    <location>
        <begin position="334"/>
        <end position="343"/>
    </location>
</feature>
<keyword evidence="4" id="KW-1185">Reference proteome</keyword>
<sequence length="350" mass="40031">MATVHKKIADADLVRRLDRVLHAAFLYAGFVPYGVQPPPGHVQRQPSESGTSLCLCRWYTAPQLAHREDAEAAVLMLCAAQGSGDVALVMFLTKASDMRGVYLERLRVGNLALSGSWDDGMCSKISRSLAGGVCRGLLYQLRRRNGPMLPGFMSLPDDIKVEILMRLSSGEDLARVECTCRDLRRIVAERNGDLWKRIYSNGFPFPRGMWPWKAVVESFYRYKAMYTELKSMCDDMGGRWIMDEFAVGVRRARQWRSFVTVDARTWKGKYLQTWYCVHTGTLVLLPRTPILSWWLHERPRLRDTDETAKISVGHHQNQKVPRSAYDKKRHGSRGASTTHSTPSRYRWSRM</sequence>
<dbReference type="Gene3D" id="1.20.1280.50">
    <property type="match status" value="1"/>
</dbReference>
<dbReference type="EMBL" id="CM029053">
    <property type="protein sequence ID" value="KAG2549959.1"/>
    <property type="molecule type" value="Genomic_DNA"/>
</dbReference>
<gene>
    <name evidence="3" type="ORF">PVAP13_9KG278000</name>
</gene>
<dbReference type="InterPro" id="IPR036047">
    <property type="entry name" value="F-box-like_dom_sf"/>
</dbReference>
<protein>
    <recommendedName>
        <fullName evidence="2">F-box domain-containing protein</fullName>
    </recommendedName>
</protein>
<dbReference type="AlphaFoldDB" id="A0A8T0NNV2"/>